<dbReference type="GO" id="GO:0005886">
    <property type="term" value="C:plasma membrane"/>
    <property type="evidence" value="ECO:0007669"/>
    <property type="project" value="TreeGrafter"/>
</dbReference>
<dbReference type="Proteomes" id="UP000314987">
    <property type="component" value="Unassembled WGS sequence"/>
</dbReference>
<dbReference type="InterPro" id="IPR036179">
    <property type="entry name" value="Ig-like_dom_sf"/>
</dbReference>
<dbReference type="GeneTree" id="ENSGT00940000164371"/>
<dbReference type="SMART" id="SM00406">
    <property type="entry name" value="IGv"/>
    <property type="match status" value="1"/>
</dbReference>
<evidence type="ECO:0000259" key="4">
    <source>
        <dbReference type="SMART" id="SM00406"/>
    </source>
</evidence>
<dbReference type="GO" id="GO:0007166">
    <property type="term" value="P:cell surface receptor signaling pathway"/>
    <property type="evidence" value="ECO:0007669"/>
    <property type="project" value="TreeGrafter"/>
</dbReference>
<evidence type="ECO:0000256" key="3">
    <source>
        <dbReference type="SAM" id="SignalP"/>
    </source>
</evidence>
<evidence type="ECO:0000313" key="6">
    <source>
        <dbReference type="Ensembl" id="ENSVURP00010022994.1"/>
    </source>
</evidence>
<keyword evidence="1 3" id="KW-0732">Signal</keyword>
<name>A0A4X2LDJ8_VOMUR</name>
<dbReference type="InterPro" id="IPR013106">
    <property type="entry name" value="Ig_V-set"/>
</dbReference>
<organism evidence="6 7">
    <name type="scientific">Vombatus ursinus</name>
    <name type="common">Common wombat</name>
    <dbReference type="NCBI Taxonomy" id="29139"/>
    <lineage>
        <taxon>Eukaryota</taxon>
        <taxon>Metazoa</taxon>
        <taxon>Chordata</taxon>
        <taxon>Craniata</taxon>
        <taxon>Vertebrata</taxon>
        <taxon>Euteleostomi</taxon>
        <taxon>Mammalia</taxon>
        <taxon>Metatheria</taxon>
        <taxon>Diprotodontia</taxon>
        <taxon>Vombatidae</taxon>
        <taxon>Vombatus</taxon>
    </lineage>
</organism>
<dbReference type="GO" id="GO:0002376">
    <property type="term" value="P:immune system process"/>
    <property type="evidence" value="ECO:0007669"/>
    <property type="project" value="UniProtKB-KW"/>
</dbReference>
<proteinExistence type="predicted"/>
<evidence type="ECO:0000313" key="7">
    <source>
        <dbReference type="Proteomes" id="UP000314987"/>
    </source>
</evidence>
<reference evidence="6" key="2">
    <citation type="submission" date="2025-08" db="UniProtKB">
        <authorList>
            <consortium name="Ensembl"/>
        </authorList>
    </citation>
    <scope>IDENTIFICATION</scope>
</reference>
<dbReference type="AlphaFoldDB" id="A0A4X2LDJ8"/>
<keyword evidence="7" id="KW-1185">Reference proteome</keyword>
<keyword evidence="2" id="KW-0391">Immunity</keyword>
<evidence type="ECO:0000259" key="5">
    <source>
        <dbReference type="SMART" id="SM00409"/>
    </source>
</evidence>
<reference evidence="7" key="1">
    <citation type="submission" date="2018-12" db="EMBL/GenBank/DDBJ databases">
        <authorList>
            <person name="Yazar S."/>
        </authorList>
    </citation>
    <scope>NUCLEOTIDE SEQUENCE [LARGE SCALE GENOMIC DNA]</scope>
</reference>
<feature type="signal peptide" evidence="3">
    <location>
        <begin position="1"/>
        <end position="27"/>
    </location>
</feature>
<sequence>MLHSCLVTTMDTMLFWCVAICLLGVDTGVFQTPRSLLTERKKNVVLKCHPIQGHNYVYWYQQLPGQELTLLEYRDKNQVIHSSGMSKPLFSVEWTSGSPCSLKIQPVELEDSALYFCASSLTTVLQTNPSLCINLPQ</sequence>
<feature type="chain" id="PRO_5021399832" description="Ig-like domain-containing protein" evidence="3">
    <location>
        <begin position="28"/>
        <end position="137"/>
    </location>
</feature>
<dbReference type="InterPro" id="IPR003599">
    <property type="entry name" value="Ig_sub"/>
</dbReference>
<reference evidence="6" key="3">
    <citation type="submission" date="2025-09" db="UniProtKB">
        <authorList>
            <consortium name="Ensembl"/>
        </authorList>
    </citation>
    <scope>IDENTIFICATION</scope>
</reference>
<accession>A0A4X2LDJ8</accession>
<dbReference type="Gene3D" id="2.60.40.10">
    <property type="entry name" value="Immunoglobulins"/>
    <property type="match status" value="1"/>
</dbReference>
<dbReference type="Pfam" id="PF07686">
    <property type="entry name" value="V-set"/>
    <property type="match status" value="1"/>
</dbReference>
<dbReference type="Ensembl" id="ENSVURT00010026172.1">
    <property type="protein sequence ID" value="ENSVURP00010022994.1"/>
    <property type="gene ID" value="ENSVURG00010017629.1"/>
</dbReference>
<dbReference type="SUPFAM" id="SSF48726">
    <property type="entry name" value="Immunoglobulin"/>
    <property type="match status" value="1"/>
</dbReference>
<dbReference type="PANTHER" id="PTHR23268">
    <property type="entry name" value="T-CELL RECEPTOR BETA CHAIN"/>
    <property type="match status" value="1"/>
</dbReference>
<dbReference type="PANTHER" id="PTHR23268:SF14">
    <property type="entry name" value="T CELL RECEPTOR BETA VARIABLE 12-3-RELATED"/>
    <property type="match status" value="1"/>
</dbReference>
<evidence type="ECO:0000256" key="1">
    <source>
        <dbReference type="ARBA" id="ARBA00022729"/>
    </source>
</evidence>
<feature type="domain" description="Immunoglobulin" evidence="5">
    <location>
        <begin position="33"/>
        <end position="136"/>
    </location>
</feature>
<feature type="domain" description="Immunoglobulin V-set" evidence="4">
    <location>
        <begin position="43"/>
        <end position="119"/>
    </location>
</feature>
<dbReference type="InterPro" id="IPR050413">
    <property type="entry name" value="TCR_beta_variable"/>
</dbReference>
<evidence type="ECO:0008006" key="8">
    <source>
        <dbReference type="Google" id="ProtNLM"/>
    </source>
</evidence>
<dbReference type="InterPro" id="IPR013783">
    <property type="entry name" value="Ig-like_fold"/>
</dbReference>
<evidence type="ECO:0000256" key="2">
    <source>
        <dbReference type="ARBA" id="ARBA00022859"/>
    </source>
</evidence>
<dbReference type="SMART" id="SM00409">
    <property type="entry name" value="IG"/>
    <property type="match status" value="1"/>
</dbReference>
<protein>
    <recommendedName>
        <fullName evidence="8">Ig-like domain-containing protein</fullName>
    </recommendedName>
</protein>